<accession>A0ABD3KVJ5</accession>
<protein>
    <submittedName>
        <fullName evidence="1">Uncharacterized protein</fullName>
    </submittedName>
</protein>
<reference evidence="1 2" key="1">
    <citation type="submission" date="2024-11" db="EMBL/GenBank/DDBJ databases">
        <title>Chromosome-level genome assembly of Eucalyptus globulus Labill. provides insights into its genome evolution.</title>
        <authorList>
            <person name="Li X."/>
        </authorList>
    </citation>
    <scope>NUCLEOTIDE SEQUENCE [LARGE SCALE GENOMIC DNA]</scope>
    <source>
        <strain evidence="1">CL2024</strain>
        <tissue evidence="1">Fresh tender leaves</tissue>
    </source>
</reference>
<evidence type="ECO:0000313" key="2">
    <source>
        <dbReference type="Proteomes" id="UP001634007"/>
    </source>
</evidence>
<name>A0ABD3KVJ5_EUCGL</name>
<organism evidence="1 2">
    <name type="scientific">Eucalyptus globulus</name>
    <name type="common">Tasmanian blue gum</name>
    <dbReference type="NCBI Taxonomy" id="34317"/>
    <lineage>
        <taxon>Eukaryota</taxon>
        <taxon>Viridiplantae</taxon>
        <taxon>Streptophyta</taxon>
        <taxon>Embryophyta</taxon>
        <taxon>Tracheophyta</taxon>
        <taxon>Spermatophyta</taxon>
        <taxon>Magnoliopsida</taxon>
        <taxon>eudicotyledons</taxon>
        <taxon>Gunneridae</taxon>
        <taxon>Pentapetalae</taxon>
        <taxon>rosids</taxon>
        <taxon>malvids</taxon>
        <taxon>Myrtales</taxon>
        <taxon>Myrtaceae</taxon>
        <taxon>Myrtoideae</taxon>
        <taxon>Eucalypteae</taxon>
        <taxon>Eucalyptus</taxon>
    </lineage>
</organism>
<evidence type="ECO:0000313" key="1">
    <source>
        <dbReference type="EMBL" id="KAL3739830.1"/>
    </source>
</evidence>
<sequence length="105" mass="10641">MVARVEGWLKRTTGEGEAALLRLGGRFSSRAGMAPASGFTAGSRRRGRVVLRTRDLRVAGQGSTIAVMGVSAGSWVASAKEIEGGSAAGVSQLGLAPKQSATVLG</sequence>
<keyword evidence="2" id="KW-1185">Reference proteome</keyword>
<gene>
    <name evidence="1" type="ORF">ACJRO7_021148</name>
</gene>
<dbReference type="EMBL" id="JBJKBG010000005">
    <property type="protein sequence ID" value="KAL3739830.1"/>
    <property type="molecule type" value="Genomic_DNA"/>
</dbReference>
<proteinExistence type="predicted"/>
<dbReference type="AlphaFoldDB" id="A0ABD3KVJ5"/>
<comment type="caution">
    <text evidence="1">The sequence shown here is derived from an EMBL/GenBank/DDBJ whole genome shotgun (WGS) entry which is preliminary data.</text>
</comment>
<dbReference type="Proteomes" id="UP001634007">
    <property type="component" value="Unassembled WGS sequence"/>
</dbReference>